<gene>
    <name evidence="11" type="primary">LOC100199685</name>
</gene>
<evidence type="ECO:0000256" key="7">
    <source>
        <dbReference type="RuleBase" id="RU003981"/>
    </source>
</evidence>
<dbReference type="Gene3D" id="3.30.70.1400">
    <property type="entry name" value="Aminomethyltransferase beta-barrel domains"/>
    <property type="match status" value="1"/>
</dbReference>
<dbReference type="Pfam" id="PF08669">
    <property type="entry name" value="GCV_T_C"/>
    <property type="match status" value="1"/>
</dbReference>
<comment type="similarity">
    <text evidence="1 7">Belongs to the GcvT family.</text>
</comment>
<dbReference type="NCBIfam" id="TIGR00528">
    <property type="entry name" value="gcvT"/>
    <property type="match status" value="1"/>
</dbReference>
<evidence type="ECO:0000256" key="5">
    <source>
        <dbReference type="ARBA" id="ARBA00031395"/>
    </source>
</evidence>
<keyword evidence="4 7" id="KW-0808">Transferase</keyword>
<dbReference type="InterPro" id="IPR013977">
    <property type="entry name" value="GcvT_C"/>
</dbReference>
<dbReference type="EC" id="2.1.2.10" evidence="2 7"/>
<dbReference type="NCBIfam" id="NF001567">
    <property type="entry name" value="PRK00389.1"/>
    <property type="match status" value="1"/>
</dbReference>
<name>A0ABM4DIG1_HYDVU</name>
<keyword evidence="7" id="KW-0809">Transit peptide</keyword>
<dbReference type="InterPro" id="IPR006223">
    <property type="entry name" value="GcvT"/>
</dbReference>
<evidence type="ECO:0000313" key="10">
    <source>
        <dbReference type="Proteomes" id="UP001652625"/>
    </source>
</evidence>
<keyword evidence="7" id="KW-0496">Mitochondrion</keyword>
<dbReference type="SUPFAM" id="SSF103025">
    <property type="entry name" value="Folate-binding domain"/>
    <property type="match status" value="1"/>
</dbReference>
<evidence type="ECO:0000259" key="8">
    <source>
        <dbReference type="Pfam" id="PF01571"/>
    </source>
</evidence>
<dbReference type="InterPro" id="IPR028896">
    <property type="entry name" value="GcvT/YgfZ/DmdA"/>
</dbReference>
<dbReference type="PANTHER" id="PTHR43757">
    <property type="entry name" value="AMINOMETHYLTRANSFERASE"/>
    <property type="match status" value="1"/>
</dbReference>
<evidence type="ECO:0000256" key="2">
    <source>
        <dbReference type="ARBA" id="ARBA00012616"/>
    </source>
</evidence>
<sequence>MVNFRCGNKILLQTKNCVFRNAYLYSTKKEDLLQTKLYDFHIKNGGKMVPFAGWLMPVQYNDQGIIQSHLHTRKKASLFDVSHMLQFNIHGKDRVKFLEELVVADVKNMSKNAGGLSLFMNAKGGIIDDCIINNAGDHIYVVSNAGCAYKIKPLIEMQFLHRKTELDIDIEFLDKSLLAIQGPTAKLALQEGVSNDLSSLKFMHGQTMNVFGVKGCRVTRCGYTGEDGFEVSIPSEKVESIADNLLGIKTADVKLAGLGARDTLRLEAGLCLYGNDISEETTPIEAGLMWTIGKQRMEARDFPGADIVLNQIKKKPEIKRVGLIAHGPPARGHTPVMDLLGNKIGEVTSGCPSPSLQQNIAMAYVPTALSKISTKLQLQRGSKYFQCEVVKLPFVPTKYFV</sequence>
<dbReference type="InterPro" id="IPR027266">
    <property type="entry name" value="TrmE/GcvT-like"/>
</dbReference>
<evidence type="ECO:0000256" key="1">
    <source>
        <dbReference type="ARBA" id="ARBA00008609"/>
    </source>
</evidence>
<comment type="subunit">
    <text evidence="7">The glycine cleavage system is composed of four proteins: P, T, L and H.</text>
</comment>
<keyword evidence="3 7" id="KW-0032">Aminotransferase</keyword>
<dbReference type="Gene3D" id="3.30.1360.120">
    <property type="entry name" value="Probable tRNA modification gtpase trme, domain 1"/>
    <property type="match status" value="1"/>
</dbReference>
<dbReference type="Gene3D" id="4.10.1250.10">
    <property type="entry name" value="Aminomethyltransferase fragment"/>
    <property type="match status" value="1"/>
</dbReference>
<proteinExistence type="inferred from homology"/>
<dbReference type="PIRSF" id="PIRSF006487">
    <property type="entry name" value="GcvT"/>
    <property type="match status" value="1"/>
</dbReference>
<dbReference type="SUPFAM" id="SSF101790">
    <property type="entry name" value="Aminomethyltransferase beta-barrel domain"/>
    <property type="match status" value="1"/>
</dbReference>
<dbReference type="GeneID" id="100199685"/>
<dbReference type="Proteomes" id="UP001652625">
    <property type="component" value="Chromosome 14"/>
</dbReference>
<evidence type="ECO:0000256" key="4">
    <source>
        <dbReference type="ARBA" id="ARBA00022679"/>
    </source>
</evidence>
<dbReference type="RefSeq" id="XP_065674280.1">
    <property type="nucleotide sequence ID" value="XM_065818208.1"/>
</dbReference>
<evidence type="ECO:0000256" key="6">
    <source>
        <dbReference type="ARBA" id="ARBA00047665"/>
    </source>
</evidence>
<dbReference type="InterPro" id="IPR006222">
    <property type="entry name" value="GCVT_N"/>
</dbReference>
<dbReference type="Gene3D" id="2.40.30.110">
    <property type="entry name" value="Aminomethyltransferase beta-barrel domains"/>
    <property type="match status" value="1"/>
</dbReference>
<dbReference type="InterPro" id="IPR029043">
    <property type="entry name" value="GcvT/YgfZ_C"/>
</dbReference>
<evidence type="ECO:0000313" key="11">
    <source>
        <dbReference type="RefSeq" id="XP_065674280.1"/>
    </source>
</evidence>
<dbReference type="PANTHER" id="PTHR43757:SF2">
    <property type="entry name" value="AMINOMETHYLTRANSFERASE, MITOCHONDRIAL"/>
    <property type="match status" value="1"/>
</dbReference>
<feature type="domain" description="Aminomethyltransferase C-terminal" evidence="9">
    <location>
        <begin position="319"/>
        <end position="395"/>
    </location>
</feature>
<reference evidence="11" key="1">
    <citation type="submission" date="2025-08" db="UniProtKB">
        <authorList>
            <consortium name="RefSeq"/>
        </authorList>
    </citation>
    <scope>IDENTIFICATION</scope>
</reference>
<dbReference type="Pfam" id="PF01571">
    <property type="entry name" value="GCV_T"/>
    <property type="match status" value="1"/>
</dbReference>
<evidence type="ECO:0000259" key="9">
    <source>
        <dbReference type="Pfam" id="PF08669"/>
    </source>
</evidence>
<comment type="subcellular location">
    <subcellularLocation>
        <location evidence="7">Mitochondrion</location>
    </subcellularLocation>
</comment>
<organism evidence="10 11">
    <name type="scientific">Hydra vulgaris</name>
    <name type="common">Hydra</name>
    <name type="synonym">Hydra attenuata</name>
    <dbReference type="NCBI Taxonomy" id="6087"/>
    <lineage>
        <taxon>Eukaryota</taxon>
        <taxon>Metazoa</taxon>
        <taxon>Cnidaria</taxon>
        <taxon>Hydrozoa</taxon>
        <taxon>Hydroidolina</taxon>
        <taxon>Anthoathecata</taxon>
        <taxon>Aplanulata</taxon>
        <taxon>Hydridae</taxon>
        <taxon>Hydra</taxon>
    </lineage>
</organism>
<protein>
    <recommendedName>
        <fullName evidence="2 7">Aminomethyltransferase</fullName>
        <ecNumber evidence="2 7">2.1.2.10</ecNumber>
    </recommendedName>
    <alternativeName>
        <fullName evidence="5 7">Glycine cleavage system T protein</fullName>
    </alternativeName>
</protein>
<evidence type="ECO:0000256" key="3">
    <source>
        <dbReference type="ARBA" id="ARBA00022576"/>
    </source>
</evidence>
<feature type="domain" description="GCVT N-terminal" evidence="8">
    <location>
        <begin position="37"/>
        <end position="295"/>
    </location>
</feature>
<comment type="catalytic activity">
    <reaction evidence="6 7">
        <text>N(6)-[(R)-S(8)-aminomethyldihydrolipoyl]-L-lysyl-[protein] + (6S)-5,6,7,8-tetrahydrofolate = N(6)-[(R)-dihydrolipoyl]-L-lysyl-[protein] + (6R)-5,10-methylene-5,6,7,8-tetrahydrofolate + NH4(+)</text>
        <dbReference type="Rhea" id="RHEA:16945"/>
        <dbReference type="Rhea" id="RHEA-COMP:10475"/>
        <dbReference type="Rhea" id="RHEA-COMP:10492"/>
        <dbReference type="ChEBI" id="CHEBI:15636"/>
        <dbReference type="ChEBI" id="CHEBI:28938"/>
        <dbReference type="ChEBI" id="CHEBI:57453"/>
        <dbReference type="ChEBI" id="CHEBI:83100"/>
        <dbReference type="ChEBI" id="CHEBI:83143"/>
        <dbReference type="EC" id="2.1.2.10"/>
    </reaction>
</comment>
<keyword evidence="10" id="KW-1185">Reference proteome</keyword>
<comment type="function">
    <text evidence="7">The glycine cleavage system catalyzes the degradation of glycine.</text>
</comment>
<accession>A0ABM4DIG1</accession>